<evidence type="ECO:0000313" key="4">
    <source>
        <dbReference type="Proteomes" id="UP000252698"/>
    </source>
</evidence>
<dbReference type="RefSeq" id="WP_114249141.1">
    <property type="nucleotide sequence ID" value="NZ_CP027306.1"/>
</dbReference>
<proteinExistence type="predicted"/>
<dbReference type="KEGG" id="sata:C5746_19755"/>
<gene>
    <name evidence="3" type="ORF">C5746_19755</name>
</gene>
<accession>A0A2Z5JRM8</accession>
<feature type="region of interest" description="Disordered" evidence="1">
    <location>
        <begin position="1"/>
        <end position="26"/>
    </location>
</feature>
<dbReference type="InterPro" id="IPR041657">
    <property type="entry name" value="HTH_17"/>
</dbReference>
<name>A0A2Z5JRM8_STRAR</name>
<dbReference type="EMBL" id="CP027306">
    <property type="protein sequence ID" value="AXE82919.1"/>
    <property type="molecule type" value="Genomic_DNA"/>
</dbReference>
<dbReference type="Pfam" id="PF12728">
    <property type="entry name" value="HTH_17"/>
    <property type="match status" value="1"/>
</dbReference>
<dbReference type="Proteomes" id="UP000252698">
    <property type="component" value="Chromosome"/>
</dbReference>
<evidence type="ECO:0000259" key="2">
    <source>
        <dbReference type="Pfam" id="PF12728"/>
    </source>
</evidence>
<protein>
    <submittedName>
        <fullName evidence="3">DNA-binding protein</fullName>
    </submittedName>
</protein>
<dbReference type="AlphaFoldDB" id="A0A2Z5JRM8"/>
<evidence type="ECO:0000256" key="1">
    <source>
        <dbReference type="SAM" id="MobiDB-lite"/>
    </source>
</evidence>
<dbReference type="GO" id="GO:0003677">
    <property type="term" value="F:DNA binding"/>
    <property type="evidence" value="ECO:0007669"/>
    <property type="project" value="UniProtKB-KW"/>
</dbReference>
<dbReference type="GeneID" id="95520684"/>
<reference evidence="3 4" key="1">
    <citation type="journal article" date="2018" name="Front. Microbiol.">
        <title>Genome Sequencing of Streptomyces atratus SCSIOZH16 and Activation Production of Nocardamine via Metabolic Engineering.</title>
        <authorList>
            <person name="Li Y."/>
            <person name="Zhang C."/>
            <person name="Liu C."/>
            <person name="Ju J."/>
            <person name="Ma J."/>
        </authorList>
    </citation>
    <scope>NUCLEOTIDE SEQUENCE [LARGE SCALE GENOMIC DNA]</scope>
    <source>
        <strain evidence="3 4">SCSIO_ZH16</strain>
    </source>
</reference>
<feature type="domain" description="Helix-turn-helix" evidence="2">
    <location>
        <begin position="78"/>
        <end position="128"/>
    </location>
</feature>
<evidence type="ECO:0000313" key="3">
    <source>
        <dbReference type="EMBL" id="AXE82919.1"/>
    </source>
</evidence>
<sequence>MARSSVLARAEKVEPNPSHQGALAATARMAPEAVEVLVRTRDGSELVLPGELVRLLLTSAGELARGHAVTVLASETQLSPAETAELLGLSRPFVARLLDAGDIPSTNLPGSSHRVVRLADVLVFQRQRERRREGRRQIADVLEGVDPAS</sequence>
<organism evidence="3 4">
    <name type="scientific">Streptomyces atratus</name>
    <dbReference type="NCBI Taxonomy" id="1893"/>
    <lineage>
        <taxon>Bacteria</taxon>
        <taxon>Bacillati</taxon>
        <taxon>Actinomycetota</taxon>
        <taxon>Actinomycetes</taxon>
        <taxon>Kitasatosporales</taxon>
        <taxon>Streptomycetaceae</taxon>
        <taxon>Streptomyces</taxon>
    </lineage>
</organism>
<keyword evidence="3" id="KW-0238">DNA-binding</keyword>